<keyword evidence="1" id="KW-0472">Membrane</keyword>
<dbReference type="CDD" id="cd07990">
    <property type="entry name" value="LPLAT_LCLAT1-like"/>
    <property type="match status" value="1"/>
</dbReference>
<protein>
    <submittedName>
        <fullName evidence="3">Acyltransferase</fullName>
    </submittedName>
</protein>
<dbReference type="GO" id="GO:0016746">
    <property type="term" value="F:acyltransferase activity"/>
    <property type="evidence" value="ECO:0007669"/>
    <property type="project" value="UniProtKB-KW"/>
</dbReference>
<evidence type="ECO:0000259" key="2">
    <source>
        <dbReference type="SMART" id="SM00563"/>
    </source>
</evidence>
<sequence length="307" mass="36033">MIRSLLSTLRGSISLLLYGINTVVLVPPLLVVALFKWIIPHSGWRRGCDKVLNGIAGLWISINNWNIRYIHRVRWDISGLENLSPDQWYMVLANHQSWVDILVLQAIFHKRIPFLKFFLKKELIWVPFLGLAWWALDFPFMKRYSRSFIEKHPHLKGRDLEITRKACEKFKTIPVSITNFVEGTRFHRLKQEKQGSPYQYLLRPKAGGLAFVMSAMGDHMQRILDVTIAYPNGAKTFWEFVCGKIGEIRVKVRSIPIDEAFRGDYLNDPQFRERMQQRLNAMWAEKDRLMQTMMKQLPYDQDPVKAT</sequence>
<evidence type="ECO:0000313" key="3">
    <source>
        <dbReference type="EMBL" id="HGU34074.1"/>
    </source>
</evidence>
<name>A0A7C4VZJ7_9BACT</name>
<dbReference type="Pfam" id="PF01553">
    <property type="entry name" value="Acyltransferase"/>
    <property type="match status" value="1"/>
</dbReference>
<keyword evidence="1" id="KW-1133">Transmembrane helix</keyword>
<dbReference type="AlphaFoldDB" id="A0A7C4VZJ7"/>
<gene>
    <name evidence="3" type="ORF">ENS29_14705</name>
</gene>
<dbReference type="EMBL" id="DSUH01000334">
    <property type="protein sequence ID" value="HGU34074.1"/>
    <property type="molecule type" value="Genomic_DNA"/>
</dbReference>
<accession>A0A7C4VZJ7</accession>
<keyword evidence="1" id="KW-0812">Transmembrane</keyword>
<proteinExistence type="predicted"/>
<dbReference type="PANTHER" id="PTHR10983:SF16">
    <property type="entry name" value="LYSOCARDIOLIPIN ACYLTRANSFERASE 1"/>
    <property type="match status" value="1"/>
</dbReference>
<keyword evidence="3" id="KW-0012">Acyltransferase</keyword>
<keyword evidence="3" id="KW-0808">Transferase</keyword>
<dbReference type="PANTHER" id="PTHR10983">
    <property type="entry name" value="1-ACYLGLYCEROL-3-PHOSPHATE ACYLTRANSFERASE-RELATED"/>
    <property type="match status" value="1"/>
</dbReference>
<organism evidence="3">
    <name type="scientific">Desulfatirhabdium butyrativorans</name>
    <dbReference type="NCBI Taxonomy" id="340467"/>
    <lineage>
        <taxon>Bacteria</taxon>
        <taxon>Pseudomonadati</taxon>
        <taxon>Thermodesulfobacteriota</taxon>
        <taxon>Desulfobacteria</taxon>
        <taxon>Desulfobacterales</taxon>
        <taxon>Desulfatirhabdiaceae</taxon>
        <taxon>Desulfatirhabdium</taxon>
    </lineage>
</organism>
<evidence type="ECO:0000256" key="1">
    <source>
        <dbReference type="SAM" id="Phobius"/>
    </source>
</evidence>
<feature type="transmembrane region" description="Helical" evidence="1">
    <location>
        <begin position="15"/>
        <end position="39"/>
    </location>
</feature>
<comment type="caution">
    <text evidence="3">The sequence shown here is derived from an EMBL/GenBank/DDBJ whole genome shotgun (WGS) entry which is preliminary data.</text>
</comment>
<dbReference type="NCBIfam" id="NF010621">
    <property type="entry name" value="PRK14014.1"/>
    <property type="match status" value="1"/>
</dbReference>
<feature type="domain" description="Phospholipid/glycerol acyltransferase" evidence="2">
    <location>
        <begin position="89"/>
        <end position="231"/>
    </location>
</feature>
<reference evidence="3" key="1">
    <citation type="journal article" date="2020" name="mSystems">
        <title>Genome- and Community-Level Interaction Insights into Carbon Utilization and Element Cycling Functions of Hydrothermarchaeota in Hydrothermal Sediment.</title>
        <authorList>
            <person name="Zhou Z."/>
            <person name="Liu Y."/>
            <person name="Xu W."/>
            <person name="Pan J."/>
            <person name="Luo Z.H."/>
            <person name="Li M."/>
        </authorList>
    </citation>
    <scope>NUCLEOTIDE SEQUENCE [LARGE SCALE GENOMIC DNA]</scope>
    <source>
        <strain evidence="3">SpSt-477</strain>
    </source>
</reference>
<dbReference type="SMART" id="SM00563">
    <property type="entry name" value="PlsC"/>
    <property type="match status" value="1"/>
</dbReference>
<dbReference type="InterPro" id="IPR002123">
    <property type="entry name" value="Plipid/glycerol_acylTrfase"/>
</dbReference>
<dbReference type="SUPFAM" id="SSF69593">
    <property type="entry name" value="Glycerol-3-phosphate (1)-acyltransferase"/>
    <property type="match status" value="1"/>
</dbReference>